<feature type="region of interest" description="Disordered" evidence="1">
    <location>
        <begin position="501"/>
        <end position="617"/>
    </location>
</feature>
<feature type="compositionally biased region" description="Basic and acidic residues" evidence="1">
    <location>
        <begin position="501"/>
        <end position="525"/>
    </location>
</feature>
<feature type="compositionally biased region" description="Basic and acidic residues" evidence="1">
    <location>
        <begin position="543"/>
        <end position="558"/>
    </location>
</feature>
<evidence type="ECO:0000313" key="2">
    <source>
        <dbReference type="Proteomes" id="UP000192223"/>
    </source>
</evidence>
<feature type="compositionally biased region" description="Low complexity" evidence="1">
    <location>
        <begin position="579"/>
        <end position="591"/>
    </location>
</feature>
<dbReference type="KEGG" id="apln:108734577"/>
<dbReference type="OrthoDB" id="5981048at2759"/>
<name>A0A7F5RAX0_AGRPL</name>
<dbReference type="Proteomes" id="UP000192223">
    <property type="component" value="Unplaced"/>
</dbReference>
<dbReference type="GeneID" id="108734577"/>
<sequence length="617" mass="66923">MAKSSTIVTLPQMVDLALAGPEVGTVNFNILHALLHIIIQQQQMLELKVEFRGDESTRVQNLMNTSKKGPTLTLSEYAVQGQKGKGGGKSGEEGETVVVVEPNEEGIDTPHLTVAVDRNFFENIERDVGVMKLQIKELTDLPSNQGLMEALQSEKTTPVLDMFQILNLKKRVDGVEVGINKLGSIFEDLAKGGTLSNALNEFNKAGGADGTESVAYGAGAGAGGGGVGAGVPGDLADILESLKNRLNYLETDGLLSMFKAKEAEILAFLKEAGLGGMTDEKAKEIDDKFKECMDRIASLDCMFNNQFEVFHNQLCDLEKELGVIQERLNSRNVNCISCDKDVIMRKELDTSLFPPKPGLPPTKSMAPYLAYELDALRKQQRCMPQGRDLNQFENMMSSPKKPDKGDHICNRYCGGSHTVTTPQQRVTRMGHFIQQWGPEGLSEEHHIKGTDGQFYKGSEIRSPKDEDIPEEAFKTRPSMMVQGDILTARTHLKSARISEAEMHVTEPEGQEKPRKSSAEVAEKRGSKSTPRGSKELPSPGPRGSKEVRRSSKGSKEEAEAGGGSRRGSKGSKGSKGPEEAQTPQGEEGGSPPEEESPPPAAEAEAEEGAAEATQEQA</sequence>
<reference evidence="3" key="1">
    <citation type="submission" date="2025-08" db="UniProtKB">
        <authorList>
            <consortium name="RefSeq"/>
        </authorList>
    </citation>
    <scope>IDENTIFICATION</scope>
    <source>
        <tissue evidence="3">Entire body</tissue>
    </source>
</reference>
<dbReference type="PANTHER" id="PTHR47080">
    <property type="entry name" value="CHROMOSOME 16 OPEN READING FRAME 96"/>
    <property type="match status" value="1"/>
</dbReference>
<accession>A0A7F5RAX0</accession>
<evidence type="ECO:0000256" key="1">
    <source>
        <dbReference type="SAM" id="MobiDB-lite"/>
    </source>
</evidence>
<dbReference type="InParanoid" id="A0A7F5RAX0"/>
<gene>
    <name evidence="3" type="primary">LOC108734577</name>
</gene>
<dbReference type="RefSeq" id="XP_025833107.1">
    <property type="nucleotide sequence ID" value="XM_025977322.1"/>
</dbReference>
<proteinExistence type="predicted"/>
<evidence type="ECO:0000313" key="3">
    <source>
        <dbReference type="RefSeq" id="XP_025833107.1"/>
    </source>
</evidence>
<dbReference type="PANTHER" id="PTHR47080:SF1">
    <property type="entry name" value="CHROMOSOME 16 OPEN READING FRAME 96"/>
    <property type="match status" value="1"/>
</dbReference>
<dbReference type="AlphaFoldDB" id="A0A7F5RAX0"/>
<organism evidence="2 3">
    <name type="scientific">Agrilus planipennis</name>
    <name type="common">Emerald ash borer</name>
    <name type="synonym">Agrilus marcopoli</name>
    <dbReference type="NCBI Taxonomy" id="224129"/>
    <lineage>
        <taxon>Eukaryota</taxon>
        <taxon>Metazoa</taxon>
        <taxon>Ecdysozoa</taxon>
        <taxon>Arthropoda</taxon>
        <taxon>Hexapoda</taxon>
        <taxon>Insecta</taxon>
        <taxon>Pterygota</taxon>
        <taxon>Neoptera</taxon>
        <taxon>Endopterygota</taxon>
        <taxon>Coleoptera</taxon>
        <taxon>Polyphaga</taxon>
        <taxon>Elateriformia</taxon>
        <taxon>Buprestoidea</taxon>
        <taxon>Buprestidae</taxon>
        <taxon>Agrilinae</taxon>
        <taxon>Agrilus</taxon>
    </lineage>
</organism>
<protein>
    <submittedName>
        <fullName evidence="3">Uncharacterized protein LOC108734577 isoform X1</fullName>
    </submittedName>
</protein>
<keyword evidence="2" id="KW-1185">Reference proteome</keyword>